<dbReference type="PANTHER" id="PTHR33470">
    <property type="entry name" value="OS01G0164075 PROTEIN"/>
    <property type="match status" value="1"/>
</dbReference>
<dbReference type="EMBL" id="SPHZ02000009">
    <property type="protein sequence ID" value="KAF0901265.1"/>
    <property type="molecule type" value="Genomic_DNA"/>
</dbReference>
<reference evidence="4 5" key="1">
    <citation type="submission" date="2019-11" db="EMBL/GenBank/DDBJ databases">
        <title>Whole genome sequence of Oryza granulata.</title>
        <authorList>
            <person name="Li W."/>
        </authorList>
    </citation>
    <scope>NUCLEOTIDE SEQUENCE [LARGE SCALE GENOMIC DNA]</scope>
    <source>
        <strain evidence="5">cv. Menghai</strain>
        <tissue evidence="4">Leaf</tissue>
    </source>
</reference>
<organism evidence="4 5">
    <name type="scientific">Oryza meyeriana var. granulata</name>
    <dbReference type="NCBI Taxonomy" id="110450"/>
    <lineage>
        <taxon>Eukaryota</taxon>
        <taxon>Viridiplantae</taxon>
        <taxon>Streptophyta</taxon>
        <taxon>Embryophyta</taxon>
        <taxon>Tracheophyta</taxon>
        <taxon>Spermatophyta</taxon>
        <taxon>Magnoliopsida</taxon>
        <taxon>Liliopsida</taxon>
        <taxon>Poales</taxon>
        <taxon>Poaceae</taxon>
        <taxon>BOP clade</taxon>
        <taxon>Oryzoideae</taxon>
        <taxon>Oryzeae</taxon>
        <taxon>Oryzinae</taxon>
        <taxon>Oryza</taxon>
        <taxon>Oryza meyeriana</taxon>
    </lineage>
</organism>
<dbReference type="Proteomes" id="UP000479710">
    <property type="component" value="Unassembled WGS sequence"/>
</dbReference>
<dbReference type="Pfam" id="PF01190">
    <property type="entry name" value="Pollen_Ole_e_1"/>
    <property type="match status" value="1"/>
</dbReference>
<dbReference type="OrthoDB" id="1936190at2759"/>
<comment type="caution">
    <text evidence="4">The sequence shown here is derived from an EMBL/GenBank/DDBJ whole genome shotgun (WGS) entry which is preliminary data.</text>
</comment>
<dbReference type="GO" id="GO:0071944">
    <property type="term" value="C:cell periphery"/>
    <property type="evidence" value="ECO:0007669"/>
    <property type="project" value="TreeGrafter"/>
</dbReference>
<feature type="chain" id="PRO_5026360617" evidence="3">
    <location>
        <begin position="21"/>
        <end position="195"/>
    </location>
</feature>
<evidence type="ECO:0000256" key="3">
    <source>
        <dbReference type="SAM" id="SignalP"/>
    </source>
</evidence>
<keyword evidence="5" id="KW-1185">Reference proteome</keyword>
<keyword evidence="1 3" id="KW-0732">Signal</keyword>
<feature type="region of interest" description="Disordered" evidence="2">
    <location>
        <begin position="22"/>
        <end position="46"/>
    </location>
</feature>
<proteinExistence type="predicted"/>
<evidence type="ECO:0000256" key="2">
    <source>
        <dbReference type="SAM" id="MobiDB-lite"/>
    </source>
</evidence>
<dbReference type="PANTHER" id="PTHR33470:SF4">
    <property type="entry name" value="OS01G0164025 PROTEIN"/>
    <property type="match status" value="1"/>
</dbReference>
<evidence type="ECO:0000313" key="5">
    <source>
        <dbReference type="Proteomes" id="UP000479710"/>
    </source>
</evidence>
<feature type="signal peptide" evidence="3">
    <location>
        <begin position="1"/>
        <end position="20"/>
    </location>
</feature>
<name>A0A6G1CKT2_9ORYZ</name>
<dbReference type="AlphaFoldDB" id="A0A6G1CKT2"/>
<gene>
    <name evidence="4" type="ORF">E2562_038837</name>
</gene>
<accession>A0A6G1CKT2</accession>
<sequence>MADFLPLVVLVSLLATGVTADNGYTTSSPPPPSPQQASYNPPTPATPPPAQCDKLLVRVEGMVYCQSCLHRDSWSLDGAKPLPRAKVSVTCRDAKNHVMECQKAIADESGYFLAEFGVTKVSDFFMGDPRKACYVRLLASPDIKCNEPTNINFGIEGAQLRDEGKRWHGEGYDYVVYATGPLAFRPAICMPKHHY</sequence>
<evidence type="ECO:0000256" key="1">
    <source>
        <dbReference type="ARBA" id="ARBA00022729"/>
    </source>
</evidence>
<protein>
    <submittedName>
        <fullName evidence="4">Uncharacterized protein</fullName>
    </submittedName>
</protein>
<evidence type="ECO:0000313" key="4">
    <source>
        <dbReference type="EMBL" id="KAF0901265.1"/>
    </source>
</evidence>